<dbReference type="Gene3D" id="1.25.40.10">
    <property type="entry name" value="Tetratricopeptide repeat domain"/>
    <property type="match status" value="1"/>
</dbReference>
<evidence type="ECO:0000313" key="2">
    <source>
        <dbReference type="EMBL" id="MWV56688.1"/>
    </source>
</evidence>
<reference evidence="1 3" key="2">
    <citation type="submission" date="2019-11" db="EMBL/GenBank/DDBJ databases">
        <title>Streptococcis sp. isolated from the respiratory tract of Marmot.</title>
        <authorList>
            <person name="Zhang G."/>
        </authorList>
    </citation>
    <scope>NUCLEOTIDE SEQUENCE [LARGE SCALE GENOMIC DNA]</scope>
    <source>
        <strain evidence="3">zg-86</strain>
        <strain evidence="1">Zg-86</strain>
    </source>
</reference>
<sequence length="719" mass="84825">MKQFQLWLDESGCFDETSDSRDLYSFVGGVLVETEKSSQIDLKTFLSSKEYNHAMTLDMKAKKEYVIPKLLDFKKYTDARYIFFENIEYYGNGDNRLLYLQVLSEGLLQLTQLLEAKYGPIKLAIIIASRLAQKGDEKLVHITEEEYVRCFRKLLHDKQERNEFTVHESTQVQFHLERATKSLPLILADFASNTRRMYYRKKFKDRDSKASLSILFEDAYTFSMSELSSDTKIRILLGQNDLSEAIMEVFTSQNMTGLQQKEYLKLILERMSHLSYRLIKSQIRQLTAEILAYSARQDNYDEASSLLKQIETQLIPLLKVQKYPYEVLEYEILLQLSDMYLRSGQLVEVVTVLTQLKEVVQLSENSLENIFLFYRMREKLAVFYIDSYQFSTAIQLMSEMRESFEGLMTNLLTYPMIQTNFSTLKSEYYGDVLCMEIYARLFRNQLLFEEIDFLRELSDTALQQYPLFHGELERHLQYRSRIEQKEGNIPEAIYWLMRAIDETYCFSETINQKELKRFWDTIYTQETAISQLFYLMYYSLILAQAMIEKSDWADCLYSSLAEHPIFQLIQKEKKNTDIHLLQASSLYYHPLDIIYWNLAEYHRAKGQVKESFSYYDQAIMICSRKKGTLTLQLRLVAILAARASLEIYEKQTAPSLKRAIQCVQSLEDKLARQSIFSKEISFDETMIVLKGWREQLEACKDHTDTSSEVLWAFSQEWRY</sequence>
<accession>A0A6I4RD40</accession>
<reference evidence="2 4" key="1">
    <citation type="submission" date="2019-10" db="EMBL/GenBank/DDBJ databases">
        <title>Streptococcis sp, isolated from the respiratory tract of Marmot.</title>
        <authorList>
            <person name="Zhang G."/>
        </authorList>
    </citation>
    <scope>NUCLEOTIDE SEQUENCE [LARGE SCALE GENOMIC DNA]</scope>
    <source>
        <strain evidence="4">zg-70</strain>
        <strain evidence="2">Zg-70</strain>
    </source>
</reference>
<evidence type="ECO:0000313" key="3">
    <source>
        <dbReference type="Proteomes" id="UP000435060"/>
    </source>
</evidence>
<dbReference type="Proteomes" id="UP000435060">
    <property type="component" value="Unassembled WGS sequence"/>
</dbReference>
<gene>
    <name evidence="1" type="ORF">GGG87_06180</name>
    <name evidence="2" type="ORF">GGH11_06845</name>
</gene>
<evidence type="ECO:0000313" key="4">
    <source>
        <dbReference type="Proteomes" id="UP000435423"/>
    </source>
</evidence>
<keyword evidence="3" id="KW-1185">Reference proteome</keyword>
<dbReference type="EMBL" id="WLCG01000008">
    <property type="protein sequence ID" value="MTB64578.1"/>
    <property type="molecule type" value="Genomic_DNA"/>
</dbReference>
<organism evidence="2 4">
    <name type="scientific">Streptococcus zhangguiae</name>
    <dbReference type="NCBI Taxonomy" id="2664091"/>
    <lineage>
        <taxon>Bacteria</taxon>
        <taxon>Bacillati</taxon>
        <taxon>Bacillota</taxon>
        <taxon>Bacilli</taxon>
        <taxon>Lactobacillales</taxon>
        <taxon>Streptococcaceae</taxon>
        <taxon>Streptococcus</taxon>
    </lineage>
</organism>
<proteinExistence type="predicted"/>
<dbReference type="AlphaFoldDB" id="A0A6I4RD40"/>
<evidence type="ECO:0008006" key="5">
    <source>
        <dbReference type="Google" id="ProtNLM"/>
    </source>
</evidence>
<protein>
    <recommendedName>
        <fullName evidence="5">DUF3800 domain-containing protein</fullName>
    </recommendedName>
</protein>
<dbReference type="Proteomes" id="UP000435423">
    <property type="component" value="Unassembled WGS sequence"/>
</dbReference>
<dbReference type="EMBL" id="WUBJ01000007">
    <property type="protein sequence ID" value="MWV56688.1"/>
    <property type="molecule type" value="Genomic_DNA"/>
</dbReference>
<evidence type="ECO:0000313" key="1">
    <source>
        <dbReference type="EMBL" id="MTB64578.1"/>
    </source>
</evidence>
<name>A0A6I4RD40_9STRE</name>
<dbReference type="RefSeq" id="WP_154608551.1">
    <property type="nucleotide sequence ID" value="NZ_CP072115.1"/>
</dbReference>
<dbReference type="InterPro" id="IPR011990">
    <property type="entry name" value="TPR-like_helical_dom_sf"/>
</dbReference>
<comment type="caution">
    <text evidence="2">The sequence shown here is derived from an EMBL/GenBank/DDBJ whole genome shotgun (WGS) entry which is preliminary data.</text>
</comment>